<protein>
    <submittedName>
        <fullName evidence="1">Craniofacial development protein 2-like</fullName>
    </submittedName>
</protein>
<evidence type="ECO:0000313" key="2">
    <source>
        <dbReference type="Proteomes" id="UP000735302"/>
    </source>
</evidence>
<evidence type="ECO:0000313" key="1">
    <source>
        <dbReference type="EMBL" id="GFN99623.1"/>
    </source>
</evidence>
<keyword evidence="2" id="KW-1185">Reference proteome</keyword>
<dbReference type="EMBL" id="BLXT01003003">
    <property type="protein sequence ID" value="GFN99623.1"/>
    <property type="molecule type" value="Genomic_DNA"/>
</dbReference>
<comment type="caution">
    <text evidence="1">The sequence shown here is derived from an EMBL/GenBank/DDBJ whole genome shotgun (WGS) entry which is preliminary data.</text>
</comment>
<dbReference type="Gene3D" id="3.60.10.10">
    <property type="entry name" value="Endonuclease/exonuclease/phosphatase"/>
    <property type="match status" value="1"/>
</dbReference>
<organism evidence="1 2">
    <name type="scientific">Plakobranchus ocellatus</name>
    <dbReference type="NCBI Taxonomy" id="259542"/>
    <lineage>
        <taxon>Eukaryota</taxon>
        <taxon>Metazoa</taxon>
        <taxon>Spiralia</taxon>
        <taxon>Lophotrochozoa</taxon>
        <taxon>Mollusca</taxon>
        <taxon>Gastropoda</taxon>
        <taxon>Heterobranchia</taxon>
        <taxon>Euthyneura</taxon>
        <taxon>Panpulmonata</taxon>
        <taxon>Sacoglossa</taxon>
        <taxon>Placobranchoidea</taxon>
        <taxon>Plakobranchidae</taxon>
        <taxon>Plakobranchus</taxon>
    </lineage>
</organism>
<dbReference type="InterPro" id="IPR036691">
    <property type="entry name" value="Endo/exonu/phosph_ase_sf"/>
</dbReference>
<dbReference type="Proteomes" id="UP000735302">
    <property type="component" value="Unassembled WGS sequence"/>
</dbReference>
<dbReference type="AlphaFoldDB" id="A0AAV4A093"/>
<accession>A0AAV4A093</accession>
<dbReference type="SUPFAM" id="SSF56219">
    <property type="entry name" value="DNase I-like"/>
    <property type="match status" value="1"/>
</dbReference>
<name>A0AAV4A093_9GAST</name>
<reference evidence="1 2" key="1">
    <citation type="journal article" date="2021" name="Elife">
        <title>Chloroplast acquisition without the gene transfer in kleptoplastic sea slugs, Plakobranchus ocellatus.</title>
        <authorList>
            <person name="Maeda T."/>
            <person name="Takahashi S."/>
            <person name="Yoshida T."/>
            <person name="Shimamura S."/>
            <person name="Takaki Y."/>
            <person name="Nagai Y."/>
            <person name="Toyoda A."/>
            <person name="Suzuki Y."/>
            <person name="Arimoto A."/>
            <person name="Ishii H."/>
            <person name="Satoh N."/>
            <person name="Nishiyama T."/>
            <person name="Hasebe M."/>
            <person name="Maruyama T."/>
            <person name="Minagawa J."/>
            <person name="Obokata J."/>
            <person name="Shigenobu S."/>
        </authorList>
    </citation>
    <scope>NUCLEOTIDE SEQUENCE [LARGE SCALE GENOMIC DNA]</scope>
</reference>
<sequence length="91" mass="9905">MGDFNAKVGDKRVEDVAGRGGIGTVSAHGSKLIEWCQINDFTILHNSGFGGASLMKYNIDYNILTQKLLQNSIKTKSLTDSDHVPIVVNLK</sequence>
<proteinExistence type="predicted"/>
<gene>
    <name evidence="1" type="ORF">PoB_002612900</name>
</gene>